<dbReference type="InterPro" id="IPR013763">
    <property type="entry name" value="Cyclin-like_dom"/>
</dbReference>
<dbReference type="GeneID" id="34524194"/>
<dbReference type="SMART" id="SM01332">
    <property type="entry name" value="Cyclin_C"/>
    <property type="match status" value="1"/>
</dbReference>
<dbReference type="FunFam" id="1.10.472.10:FF:000005">
    <property type="entry name" value="G2/mitotic-specific cyclin B"/>
    <property type="match status" value="1"/>
</dbReference>
<dbReference type="GO" id="GO:0044772">
    <property type="term" value="P:mitotic cell cycle phase transition"/>
    <property type="evidence" value="ECO:0007669"/>
    <property type="project" value="UniProtKB-ARBA"/>
</dbReference>
<dbReference type="OMA" id="CYITENT"/>
<dbReference type="KEGG" id="kng:KNAG_0B00970"/>
<dbReference type="CDD" id="cd20512">
    <property type="entry name" value="CYCLIN_CLBs_yeast_rpt2"/>
    <property type="match status" value="1"/>
</dbReference>
<dbReference type="eggNOG" id="KOG0653">
    <property type="taxonomic scope" value="Eukaryota"/>
</dbReference>
<dbReference type="InterPro" id="IPR004367">
    <property type="entry name" value="Cyclin_C-dom"/>
</dbReference>
<dbReference type="EMBL" id="HE978315">
    <property type="protein sequence ID" value="CCK68544.1"/>
    <property type="molecule type" value="Genomic_DNA"/>
</dbReference>
<proteinExistence type="inferred from homology"/>
<feature type="domain" description="Cyclin-like" evidence="6">
    <location>
        <begin position="127"/>
        <end position="211"/>
    </location>
</feature>
<dbReference type="InterPro" id="IPR006671">
    <property type="entry name" value="Cyclin_N"/>
</dbReference>
<reference evidence="8 9" key="1">
    <citation type="journal article" date="2011" name="Proc. Natl. Acad. Sci. U.S.A.">
        <title>Evolutionary erosion of yeast sex chromosomes by mating-type switching accidents.</title>
        <authorList>
            <person name="Gordon J.L."/>
            <person name="Armisen D."/>
            <person name="Proux-Wera E."/>
            <person name="Oheigeartaigh S.S."/>
            <person name="Byrne K.P."/>
            <person name="Wolfe K.H."/>
        </authorList>
    </citation>
    <scope>NUCLEOTIDE SEQUENCE [LARGE SCALE GENOMIC DNA]</scope>
    <source>
        <strain evidence="9">ATCC MYA-139 / BCRC 22969 / CBS 8797 / CCRC 22969 / KCTC 17520 / NBRC 10181 / NCYC 3082</strain>
    </source>
</reference>
<dbReference type="Pfam" id="PF02984">
    <property type="entry name" value="Cyclin_C"/>
    <property type="match status" value="1"/>
</dbReference>
<comment type="similarity">
    <text evidence="1">Belongs to the cyclin family. Cyclin AB subfamily.</text>
</comment>
<dbReference type="HOGENOM" id="CLU_020695_12_3_1"/>
<dbReference type="SUPFAM" id="SSF47954">
    <property type="entry name" value="Cyclin-like"/>
    <property type="match status" value="2"/>
</dbReference>
<feature type="domain" description="Cyclin C-terminal" evidence="7">
    <location>
        <begin position="220"/>
        <end position="335"/>
    </location>
</feature>
<dbReference type="InterPro" id="IPR048258">
    <property type="entry name" value="Cyclins_cyclin-box"/>
</dbReference>
<sequence>MMRPILGDITNITLGQDLAISNRAIIPKCFSFIESNASQIKSELKLEQNFYNSVQLLRLQRTKNILDLASSWDDLDQYDDDDPMMCCEYVTDIFEYLYDLETKNLPRNYNKYNSTGVLNNNRDVLINWIVRIHQKFQLLEETLYLCINIIDRFEFHCGVRVDELQLLGICALLIACKIEEVFYPSIQNFSLETDGVCSEEAIKKYEHVIMSGLDYNFMYANPLNFLRRISKADGYDNYTRTIAKYLLEITAIDSAFIGNLPSLNAATALFFSRKMLKKGPWTKNLIFYSGGYTSKELIPVCEKIMVFLLKPIVHEDFHRKYQSRTYYKASIICSEWAEKMVKRRSKMSFE</sequence>
<reference evidence="9" key="2">
    <citation type="submission" date="2012-08" db="EMBL/GenBank/DDBJ databases">
        <title>Genome sequence of Kazachstania naganishii.</title>
        <authorList>
            <person name="Gordon J.L."/>
            <person name="Armisen D."/>
            <person name="Proux-Wera E."/>
            <person name="OhEigeartaigh S.S."/>
            <person name="Byrne K.P."/>
            <person name="Wolfe K.H."/>
        </authorList>
    </citation>
    <scope>NUCLEOTIDE SEQUENCE [LARGE SCALE GENOMIC DNA]</scope>
    <source>
        <strain evidence="9">ATCC MYA-139 / BCRC 22969 / CBS 8797 / CCRC 22969 / KCTC 17520 / NBRC 10181 / NCYC 3082</strain>
    </source>
</reference>
<evidence type="ECO:0000259" key="7">
    <source>
        <dbReference type="SMART" id="SM01332"/>
    </source>
</evidence>
<evidence type="ECO:0000256" key="3">
    <source>
        <dbReference type="ARBA" id="ARBA00023127"/>
    </source>
</evidence>
<keyword evidence="3 5" id="KW-0195">Cyclin</keyword>
<dbReference type="Gene3D" id="1.10.472.10">
    <property type="entry name" value="Cyclin-like"/>
    <property type="match status" value="2"/>
</dbReference>
<dbReference type="OrthoDB" id="5590282at2759"/>
<dbReference type="InterPro" id="IPR039361">
    <property type="entry name" value="Cyclin"/>
</dbReference>
<dbReference type="GO" id="GO:0016538">
    <property type="term" value="F:cyclin-dependent protein serine/threonine kinase regulator activity"/>
    <property type="evidence" value="ECO:0007669"/>
    <property type="project" value="UniProtKB-ARBA"/>
</dbReference>
<name>J7S377_HUIN7</name>
<evidence type="ECO:0000313" key="8">
    <source>
        <dbReference type="EMBL" id="CCK68544.1"/>
    </source>
</evidence>
<evidence type="ECO:0000259" key="6">
    <source>
        <dbReference type="SMART" id="SM00385"/>
    </source>
</evidence>
<dbReference type="PROSITE" id="PS00292">
    <property type="entry name" value="CYCLINS"/>
    <property type="match status" value="1"/>
</dbReference>
<dbReference type="AlphaFoldDB" id="J7S377"/>
<evidence type="ECO:0000256" key="2">
    <source>
        <dbReference type="ARBA" id="ARBA00022618"/>
    </source>
</evidence>
<keyword evidence="9" id="KW-1185">Reference proteome</keyword>
<dbReference type="RefSeq" id="XP_022462790.1">
    <property type="nucleotide sequence ID" value="XM_022611375.1"/>
</dbReference>
<protein>
    <submittedName>
        <fullName evidence="8">Uncharacterized protein</fullName>
    </submittedName>
</protein>
<dbReference type="Pfam" id="PF00134">
    <property type="entry name" value="Cyclin_N"/>
    <property type="match status" value="1"/>
</dbReference>
<evidence type="ECO:0000256" key="1">
    <source>
        <dbReference type="ARBA" id="ARBA00006955"/>
    </source>
</evidence>
<accession>J7S377</accession>
<dbReference type="GO" id="GO:0051301">
    <property type="term" value="P:cell division"/>
    <property type="evidence" value="ECO:0007669"/>
    <property type="project" value="UniProtKB-KW"/>
</dbReference>
<feature type="domain" description="Cyclin-like" evidence="6">
    <location>
        <begin position="224"/>
        <end position="306"/>
    </location>
</feature>
<dbReference type="STRING" id="1071383.J7S377"/>
<gene>
    <name evidence="8" type="primary">KNAG0B00970</name>
    <name evidence="8" type="ordered locus">KNAG_0B00970</name>
</gene>
<keyword evidence="2" id="KW-0132">Cell division</keyword>
<dbReference type="InterPro" id="IPR036915">
    <property type="entry name" value="Cyclin-like_sf"/>
</dbReference>
<organism evidence="8 9">
    <name type="scientific">Huiozyma naganishii (strain ATCC MYA-139 / BCRC 22969 / CBS 8797 / KCTC 17520 / NBRC 10181 / NCYC 3082 / Yp74L-3)</name>
    <name type="common">Yeast</name>
    <name type="synonym">Kazachstania naganishii</name>
    <dbReference type="NCBI Taxonomy" id="1071383"/>
    <lineage>
        <taxon>Eukaryota</taxon>
        <taxon>Fungi</taxon>
        <taxon>Dikarya</taxon>
        <taxon>Ascomycota</taxon>
        <taxon>Saccharomycotina</taxon>
        <taxon>Saccharomycetes</taxon>
        <taxon>Saccharomycetales</taxon>
        <taxon>Saccharomycetaceae</taxon>
        <taxon>Huiozyma</taxon>
    </lineage>
</organism>
<dbReference type="PANTHER" id="PTHR10177">
    <property type="entry name" value="CYCLINS"/>
    <property type="match status" value="1"/>
</dbReference>
<evidence type="ECO:0000313" key="9">
    <source>
        <dbReference type="Proteomes" id="UP000006310"/>
    </source>
</evidence>
<dbReference type="Proteomes" id="UP000006310">
    <property type="component" value="Chromosome 2"/>
</dbReference>
<keyword evidence="4" id="KW-0131">Cell cycle</keyword>
<evidence type="ECO:0000256" key="4">
    <source>
        <dbReference type="ARBA" id="ARBA00023306"/>
    </source>
</evidence>
<evidence type="ECO:0000256" key="5">
    <source>
        <dbReference type="RuleBase" id="RU000383"/>
    </source>
</evidence>
<dbReference type="SMART" id="SM00385">
    <property type="entry name" value="CYCLIN"/>
    <property type="match status" value="2"/>
</dbReference>